<dbReference type="EMBL" id="JBAMMX010000019">
    <property type="protein sequence ID" value="KAK6921432.1"/>
    <property type="molecule type" value="Genomic_DNA"/>
</dbReference>
<keyword evidence="2" id="KW-1185">Reference proteome</keyword>
<dbReference type="Proteomes" id="UP001370490">
    <property type="component" value="Unassembled WGS sequence"/>
</dbReference>
<comment type="caution">
    <text evidence="1">The sequence shown here is derived from an EMBL/GenBank/DDBJ whole genome shotgun (WGS) entry which is preliminary data.</text>
</comment>
<accession>A0AAN8V5N2</accession>
<evidence type="ECO:0000313" key="2">
    <source>
        <dbReference type="Proteomes" id="UP001370490"/>
    </source>
</evidence>
<reference evidence="1 2" key="1">
    <citation type="submission" date="2023-12" db="EMBL/GenBank/DDBJ databases">
        <title>A high-quality genome assembly for Dillenia turbinata (Dilleniales).</title>
        <authorList>
            <person name="Chanderbali A."/>
        </authorList>
    </citation>
    <scope>NUCLEOTIDE SEQUENCE [LARGE SCALE GENOMIC DNA]</scope>
    <source>
        <strain evidence="1">LSX21</strain>
        <tissue evidence="1">Leaf</tissue>
    </source>
</reference>
<gene>
    <name evidence="1" type="ORF">RJ641_011939</name>
</gene>
<protein>
    <submittedName>
        <fullName evidence="1">Uncharacterized protein</fullName>
    </submittedName>
</protein>
<sequence length="103" mass="11806">MTITNTIFAPVSLHSQVSFIKKFNGLNLPEWSEQVQFHLGVLDLELVLLHDKPANITNTSSTKQKSFNKALARSNRLRLMFMQMTIAENIKSTFLKLTMLRNL</sequence>
<evidence type="ECO:0000313" key="1">
    <source>
        <dbReference type="EMBL" id="KAK6921432.1"/>
    </source>
</evidence>
<proteinExistence type="predicted"/>
<dbReference type="AlphaFoldDB" id="A0AAN8V5N2"/>
<name>A0AAN8V5N2_9MAGN</name>
<organism evidence="1 2">
    <name type="scientific">Dillenia turbinata</name>
    <dbReference type="NCBI Taxonomy" id="194707"/>
    <lineage>
        <taxon>Eukaryota</taxon>
        <taxon>Viridiplantae</taxon>
        <taxon>Streptophyta</taxon>
        <taxon>Embryophyta</taxon>
        <taxon>Tracheophyta</taxon>
        <taxon>Spermatophyta</taxon>
        <taxon>Magnoliopsida</taxon>
        <taxon>eudicotyledons</taxon>
        <taxon>Gunneridae</taxon>
        <taxon>Pentapetalae</taxon>
        <taxon>Dilleniales</taxon>
        <taxon>Dilleniaceae</taxon>
        <taxon>Dillenia</taxon>
    </lineage>
</organism>